<dbReference type="EnsemblPlants" id="OPUNC05G13510.1">
    <property type="protein sequence ID" value="OPUNC05G13510.1"/>
    <property type="gene ID" value="OPUNC05G13510"/>
</dbReference>
<dbReference type="Gramene" id="OPUNC05G13510.1">
    <property type="protein sequence ID" value="OPUNC05G13510.1"/>
    <property type="gene ID" value="OPUNC05G13510"/>
</dbReference>
<reference evidence="1" key="2">
    <citation type="submission" date="2018-05" db="EMBL/GenBank/DDBJ databases">
        <title>OpunRS2 (Oryza punctata Reference Sequence Version 2).</title>
        <authorList>
            <person name="Zhang J."/>
            <person name="Kudrna D."/>
            <person name="Lee S."/>
            <person name="Talag J."/>
            <person name="Welchert J."/>
            <person name="Wing R.A."/>
        </authorList>
    </citation>
    <scope>NUCLEOTIDE SEQUENCE [LARGE SCALE GENOMIC DNA]</scope>
</reference>
<accession>A0A0E0L264</accession>
<dbReference type="Gene3D" id="3.40.395.10">
    <property type="entry name" value="Adenoviral Proteinase, Chain A"/>
    <property type="match status" value="1"/>
</dbReference>
<dbReference type="SUPFAM" id="SSF54001">
    <property type="entry name" value="Cysteine proteinases"/>
    <property type="match status" value="1"/>
</dbReference>
<dbReference type="HOGENOM" id="CLU_422349_0_0_1"/>
<evidence type="ECO:0008006" key="3">
    <source>
        <dbReference type="Google" id="ProtNLM"/>
    </source>
</evidence>
<reference evidence="1" key="1">
    <citation type="submission" date="2015-04" db="UniProtKB">
        <authorList>
            <consortium name="EnsemblPlants"/>
        </authorList>
    </citation>
    <scope>IDENTIFICATION</scope>
</reference>
<dbReference type="InterPro" id="IPR038765">
    <property type="entry name" value="Papain-like_cys_pep_sf"/>
</dbReference>
<organism evidence="1">
    <name type="scientific">Oryza punctata</name>
    <name type="common">Red rice</name>
    <dbReference type="NCBI Taxonomy" id="4537"/>
    <lineage>
        <taxon>Eukaryota</taxon>
        <taxon>Viridiplantae</taxon>
        <taxon>Streptophyta</taxon>
        <taxon>Embryophyta</taxon>
        <taxon>Tracheophyta</taxon>
        <taxon>Spermatophyta</taxon>
        <taxon>Magnoliopsida</taxon>
        <taxon>Liliopsida</taxon>
        <taxon>Poales</taxon>
        <taxon>Poaceae</taxon>
        <taxon>BOP clade</taxon>
        <taxon>Oryzoideae</taxon>
        <taxon>Oryzeae</taxon>
        <taxon>Oryzinae</taxon>
        <taxon>Oryza</taxon>
    </lineage>
</organism>
<evidence type="ECO:0000313" key="1">
    <source>
        <dbReference type="EnsemblPlants" id="OPUNC05G13510.1"/>
    </source>
</evidence>
<dbReference type="AlphaFoldDB" id="A0A0E0L264"/>
<keyword evidence="2" id="KW-1185">Reference proteome</keyword>
<proteinExistence type="predicted"/>
<name>A0A0E0L264_ORYPU</name>
<protein>
    <recommendedName>
        <fullName evidence="3">Ubiquitin-like protease family profile domain-containing protein</fullName>
    </recommendedName>
</protein>
<dbReference type="Proteomes" id="UP000026962">
    <property type="component" value="Chromosome 5"/>
</dbReference>
<evidence type="ECO:0000313" key="2">
    <source>
        <dbReference type="Proteomes" id="UP000026962"/>
    </source>
</evidence>
<sequence>MGFEGLLHMPLIANHRDFSYWLLSRVSLTRSAIELESGDFLPLSPEDVKKVLGIPCVGEELQAPNSEVVSHVKRLIAERMKVASFRDVNKEVHYLDNVDFGDLNLKHNKFPRIALYDRDTIKERYQLDISVSSYYQATQFEKLKLRPKNDACYKRMCERTRVTDSGGNENVQIESQHAAELIQKAQELKSFWISCIGNLDKAAESLLKVTEASKYMPITNEVNVSEGYKCTAVNDDADNGTEVNQTPSVGKDVEDASAAAANCTPMVHTDDLTEKSIDLNRTVPHRIYTGLDFDPPSFDLNIDFSPSKNTDTPVSPHSISRDVAAASLDHLQAIYIENSKGEIKQEHCKKRELPEPRVLQFDGNYGIQSWKMATASPFDIMPDKVRTSSGGGLAAIAGNEWWSPNFFREQFIGNSVKYDVSKCAIIFVPMCEMSHWKCYAFKLHERVVQILDPKKSVHGNDTHAENNHQWNGPILAKAMQECLSMFFQDWTDDVTKWEQTEPNVPSMHFGVDSGINTLEYMKYWNGFKYVGGLNPVSIDNIRADIDIMAMKANVATLPNIVQQLMKQYNSAVSE</sequence>